<keyword evidence="4" id="KW-0548">Nucleotidyltransferase</keyword>
<evidence type="ECO:0000313" key="8">
    <source>
        <dbReference type="EMBL" id="KAK6180486.1"/>
    </source>
</evidence>
<feature type="region of interest" description="Disordered" evidence="7">
    <location>
        <begin position="39"/>
        <end position="61"/>
    </location>
</feature>
<dbReference type="Proteomes" id="UP001347796">
    <property type="component" value="Unassembled WGS sequence"/>
</dbReference>
<dbReference type="SUPFAM" id="SSF56399">
    <property type="entry name" value="ADP-ribosylation"/>
    <property type="match status" value="1"/>
</dbReference>
<comment type="caution">
    <text evidence="8">The sequence shown here is derived from an EMBL/GenBank/DDBJ whole genome shotgun (WGS) entry which is preliminary data.</text>
</comment>
<reference evidence="8 9" key="1">
    <citation type="submission" date="2024-01" db="EMBL/GenBank/DDBJ databases">
        <title>The genome of the rayed Mediterranean limpet Patella caerulea (Linnaeus, 1758).</title>
        <authorList>
            <person name="Anh-Thu Weber A."/>
            <person name="Halstead-Nussloch G."/>
        </authorList>
    </citation>
    <scope>NUCLEOTIDE SEQUENCE [LARGE SCALE GENOMIC DNA]</scope>
    <source>
        <strain evidence="8">AATW-2023a</strain>
        <tissue evidence="8">Whole specimen</tissue>
    </source>
</reference>
<evidence type="ECO:0000256" key="4">
    <source>
        <dbReference type="ARBA" id="ARBA00022695"/>
    </source>
</evidence>
<feature type="signal peptide" evidence="6">
    <location>
        <begin position="1"/>
        <end position="23"/>
    </location>
</feature>
<evidence type="ECO:0000256" key="5">
    <source>
        <dbReference type="ARBA" id="ARBA00047597"/>
    </source>
</evidence>
<feature type="compositionally biased region" description="Basic and acidic residues" evidence="7">
    <location>
        <begin position="51"/>
        <end position="61"/>
    </location>
</feature>
<organism evidence="8 9">
    <name type="scientific">Patella caerulea</name>
    <name type="common">Rayed Mediterranean limpet</name>
    <dbReference type="NCBI Taxonomy" id="87958"/>
    <lineage>
        <taxon>Eukaryota</taxon>
        <taxon>Metazoa</taxon>
        <taxon>Spiralia</taxon>
        <taxon>Lophotrochozoa</taxon>
        <taxon>Mollusca</taxon>
        <taxon>Gastropoda</taxon>
        <taxon>Patellogastropoda</taxon>
        <taxon>Patelloidea</taxon>
        <taxon>Patellidae</taxon>
        <taxon>Patella</taxon>
    </lineage>
</organism>
<dbReference type="EMBL" id="JAZGQO010000008">
    <property type="protein sequence ID" value="KAK6180486.1"/>
    <property type="molecule type" value="Genomic_DNA"/>
</dbReference>
<evidence type="ECO:0000256" key="6">
    <source>
        <dbReference type="RuleBase" id="RU361228"/>
    </source>
</evidence>
<dbReference type="GO" id="GO:0106274">
    <property type="term" value="F:NAD+-protein-arginine ADP-ribosyltransferase activity"/>
    <property type="evidence" value="ECO:0007669"/>
    <property type="project" value="UniProtKB-EC"/>
</dbReference>
<dbReference type="AlphaFoldDB" id="A0AAN8JQ94"/>
<feature type="chain" id="PRO_5042672313" description="NAD(P)(+)--arginine ADP-ribosyltransferase" evidence="6">
    <location>
        <begin position="24"/>
        <end position="271"/>
    </location>
</feature>
<dbReference type="GO" id="GO:0016779">
    <property type="term" value="F:nucleotidyltransferase activity"/>
    <property type="evidence" value="ECO:0007669"/>
    <property type="project" value="UniProtKB-KW"/>
</dbReference>
<dbReference type="Gene3D" id="3.90.176.10">
    <property type="entry name" value="Toxin ADP-ribosyltransferase, Chain A, domain 1"/>
    <property type="match status" value="1"/>
</dbReference>
<evidence type="ECO:0000256" key="7">
    <source>
        <dbReference type="SAM" id="MobiDB-lite"/>
    </source>
</evidence>
<gene>
    <name evidence="8" type="ORF">SNE40_012632</name>
</gene>
<keyword evidence="2 6" id="KW-0328">Glycosyltransferase</keyword>
<proteinExistence type="inferred from homology"/>
<evidence type="ECO:0000256" key="1">
    <source>
        <dbReference type="ARBA" id="ARBA00009558"/>
    </source>
</evidence>
<name>A0AAN8JQ94_PATCE</name>
<accession>A0AAN8JQ94</accession>
<keyword evidence="6" id="KW-0732">Signal</keyword>
<comment type="similarity">
    <text evidence="1 6">Belongs to the Arg-specific ADP-ribosyltransferase family.</text>
</comment>
<dbReference type="InterPro" id="IPR000768">
    <property type="entry name" value="ART"/>
</dbReference>
<evidence type="ECO:0000313" key="9">
    <source>
        <dbReference type="Proteomes" id="UP001347796"/>
    </source>
</evidence>
<protein>
    <recommendedName>
        <fullName evidence="6">NAD(P)(+)--arginine ADP-ribosyltransferase</fullName>
        <ecNumber evidence="6">2.4.2.31</ecNumber>
    </recommendedName>
    <alternativeName>
        <fullName evidence="6">Mono(ADP-ribosyl)transferase</fullName>
    </alternativeName>
</protein>
<evidence type="ECO:0000256" key="2">
    <source>
        <dbReference type="ARBA" id="ARBA00022676"/>
    </source>
</evidence>
<sequence>MSSGLLFRGLLIFIVCAIQSIESQHGRFCGEIAWTKPCSSVSDGTVGRRKRDSDSSIDEKLSEEANNNSPFALAWNEAEKDTKLPSLMEKYTMLQRSEIKLIMAYTYSIEPYFYKSLNIDCQNFGLDGGKYPQTKKILRNALIRLGDSQPKLPPILYRKENVSLLANYSSWNQDESRQLVQFTSTSRDRDAFDCDPKKKMLVIFKNPQTGADIADFSDYDEQEILLPLLFGDCYIESVDVSRKEAVVVGPSTSSATQSSNVTNYYKKFVNK</sequence>
<comment type="catalytic activity">
    <reaction evidence="5 6">
        <text>L-arginyl-[protein] + NAD(+) = N(omega)-(ADP-D-ribosyl)-L-arginyl-[protein] + nicotinamide + H(+)</text>
        <dbReference type="Rhea" id="RHEA:19149"/>
        <dbReference type="Rhea" id="RHEA-COMP:10532"/>
        <dbReference type="Rhea" id="RHEA-COMP:15087"/>
        <dbReference type="ChEBI" id="CHEBI:15378"/>
        <dbReference type="ChEBI" id="CHEBI:17154"/>
        <dbReference type="ChEBI" id="CHEBI:29965"/>
        <dbReference type="ChEBI" id="CHEBI:57540"/>
        <dbReference type="ChEBI" id="CHEBI:142554"/>
        <dbReference type="EC" id="2.4.2.31"/>
    </reaction>
</comment>
<keyword evidence="3 6" id="KW-0808">Transferase</keyword>
<keyword evidence="6" id="KW-0521">NADP</keyword>
<evidence type="ECO:0000256" key="3">
    <source>
        <dbReference type="ARBA" id="ARBA00022679"/>
    </source>
</evidence>
<dbReference type="EC" id="2.4.2.31" evidence="6"/>
<keyword evidence="6" id="KW-0520">NAD</keyword>
<keyword evidence="9" id="KW-1185">Reference proteome</keyword>
<dbReference type="Pfam" id="PF01129">
    <property type="entry name" value="ART"/>
    <property type="match status" value="1"/>
</dbReference>